<sequence>MKNSILSLVFIAILITMFGCSDKSHDNSPAITKEYLKQNAKSGLTETEITDLFGEPTLNEYGDGSFVWIYDEAMNNFTYKPDIQKVEFDEIKKGNIKYQLYINVVDKKAIMFSYFYRGDNNEVWNYEITANGSNDRQAS</sequence>
<dbReference type="PROSITE" id="PS51257">
    <property type="entry name" value="PROKAR_LIPOPROTEIN"/>
    <property type="match status" value="1"/>
</dbReference>
<evidence type="ECO:0000313" key="2">
    <source>
        <dbReference type="Proteomes" id="UP000609346"/>
    </source>
</evidence>
<dbReference type="EMBL" id="JACXZA010000002">
    <property type="protein sequence ID" value="MBD3918601.1"/>
    <property type="molecule type" value="Genomic_DNA"/>
</dbReference>
<comment type="caution">
    <text evidence="1">The sequence shown here is derived from an EMBL/GenBank/DDBJ whole genome shotgun (WGS) entry which is preliminary data.</text>
</comment>
<protein>
    <submittedName>
        <fullName evidence="1">PhoU family transcriptional regulator</fullName>
    </submittedName>
</protein>
<reference evidence="1 2" key="1">
    <citation type="submission" date="2020-09" db="EMBL/GenBank/DDBJ databases">
        <title>Paenibacillus sp. strain PR3 16S rRNA gene Genome sequencing and assembly.</title>
        <authorList>
            <person name="Kim J."/>
        </authorList>
    </citation>
    <scope>NUCLEOTIDE SEQUENCE [LARGE SCALE GENOMIC DNA]</scope>
    <source>
        <strain evidence="1 2">PR3</strain>
    </source>
</reference>
<accession>A0ABR8MTI7</accession>
<proteinExistence type="predicted"/>
<name>A0ABR8MTI7_9BACL</name>
<keyword evidence="2" id="KW-1185">Reference proteome</keyword>
<dbReference type="RefSeq" id="WP_191202921.1">
    <property type="nucleotide sequence ID" value="NZ_JACXZA010000002.1"/>
</dbReference>
<evidence type="ECO:0000313" key="1">
    <source>
        <dbReference type="EMBL" id="MBD3918601.1"/>
    </source>
</evidence>
<gene>
    <name evidence="1" type="ORF">H8B09_07555</name>
</gene>
<dbReference type="Proteomes" id="UP000609346">
    <property type="component" value="Unassembled WGS sequence"/>
</dbReference>
<organism evidence="1 2">
    <name type="scientific">Paenibacillus terricola</name>
    <dbReference type="NCBI Taxonomy" id="2763503"/>
    <lineage>
        <taxon>Bacteria</taxon>
        <taxon>Bacillati</taxon>
        <taxon>Bacillota</taxon>
        <taxon>Bacilli</taxon>
        <taxon>Bacillales</taxon>
        <taxon>Paenibacillaceae</taxon>
        <taxon>Paenibacillus</taxon>
    </lineage>
</organism>